<gene>
    <name evidence="1" type="ORF">Dsin_026376</name>
</gene>
<proteinExistence type="predicted"/>
<name>A0AAD9ZY70_9ROSI</name>
<keyword evidence="2" id="KW-1185">Reference proteome</keyword>
<dbReference type="EMBL" id="JANJYJ010000008">
    <property type="protein sequence ID" value="KAK3195066.1"/>
    <property type="molecule type" value="Genomic_DNA"/>
</dbReference>
<accession>A0AAD9ZY70</accession>
<evidence type="ECO:0000313" key="2">
    <source>
        <dbReference type="Proteomes" id="UP001281410"/>
    </source>
</evidence>
<protein>
    <submittedName>
        <fullName evidence="1">Uncharacterized protein</fullName>
    </submittedName>
</protein>
<evidence type="ECO:0000313" key="1">
    <source>
        <dbReference type="EMBL" id="KAK3195066.1"/>
    </source>
</evidence>
<dbReference type="Proteomes" id="UP001281410">
    <property type="component" value="Unassembled WGS sequence"/>
</dbReference>
<dbReference type="AlphaFoldDB" id="A0AAD9ZY70"/>
<reference evidence="1" key="1">
    <citation type="journal article" date="2023" name="Plant J.">
        <title>Genome sequences and population genomics provide insights into the demographic history, inbreeding, and mutation load of two 'living fossil' tree species of Dipteronia.</title>
        <authorList>
            <person name="Feng Y."/>
            <person name="Comes H.P."/>
            <person name="Chen J."/>
            <person name="Zhu S."/>
            <person name="Lu R."/>
            <person name="Zhang X."/>
            <person name="Li P."/>
            <person name="Qiu J."/>
            <person name="Olsen K.M."/>
            <person name="Qiu Y."/>
        </authorList>
    </citation>
    <scope>NUCLEOTIDE SEQUENCE</scope>
    <source>
        <strain evidence="1">NBL</strain>
    </source>
</reference>
<comment type="caution">
    <text evidence="1">The sequence shown here is derived from an EMBL/GenBank/DDBJ whole genome shotgun (WGS) entry which is preliminary data.</text>
</comment>
<sequence>MVANVTEFIIPLLLLFGSHKGFVPPAVLHPICGPFRSVLAAFIVTGPHRVIDMALAITCVLIRGLKLGAKLSASSLFF</sequence>
<organism evidence="1 2">
    <name type="scientific">Dipteronia sinensis</name>
    <dbReference type="NCBI Taxonomy" id="43782"/>
    <lineage>
        <taxon>Eukaryota</taxon>
        <taxon>Viridiplantae</taxon>
        <taxon>Streptophyta</taxon>
        <taxon>Embryophyta</taxon>
        <taxon>Tracheophyta</taxon>
        <taxon>Spermatophyta</taxon>
        <taxon>Magnoliopsida</taxon>
        <taxon>eudicotyledons</taxon>
        <taxon>Gunneridae</taxon>
        <taxon>Pentapetalae</taxon>
        <taxon>rosids</taxon>
        <taxon>malvids</taxon>
        <taxon>Sapindales</taxon>
        <taxon>Sapindaceae</taxon>
        <taxon>Hippocastanoideae</taxon>
        <taxon>Acereae</taxon>
        <taxon>Dipteronia</taxon>
    </lineage>
</organism>